<dbReference type="Proteomes" id="UP001568358">
    <property type="component" value="Unassembled WGS sequence"/>
</dbReference>
<comment type="caution">
    <text evidence="2">The sequence shown here is derived from an EMBL/GenBank/DDBJ whole genome shotgun (WGS) entry which is preliminary data.</text>
</comment>
<reference evidence="2 3" key="1">
    <citation type="submission" date="2016-11" db="EMBL/GenBank/DDBJ databases">
        <authorList>
            <person name="Varghese N."/>
            <person name="Submissions S."/>
        </authorList>
    </citation>
    <scope>NUCLEOTIDE SEQUENCE [LARGE SCALE GENOMIC DNA]</scope>
    <source>
        <strain evidence="2 3">DSM 17919</strain>
    </source>
</reference>
<evidence type="ECO:0000313" key="3">
    <source>
        <dbReference type="Proteomes" id="UP000184001"/>
    </source>
</evidence>
<evidence type="ECO:0000313" key="4">
    <source>
        <dbReference type="Proteomes" id="UP001568358"/>
    </source>
</evidence>
<dbReference type="Proteomes" id="UP000184001">
    <property type="component" value="Unassembled WGS sequence"/>
</dbReference>
<sequence>MRILSKCEQTIKNVLKDSPYCEKYVWEEETAVPREQSAELNRADGMAMTVFIAEILQDNNAPCVEEVIGLLEDFVHECTATEKNALLVELSNALNNAC</sequence>
<gene>
    <name evidence="1" type="ORF">AB2Z07_04755</name>
    <name evidence="2" type="ORF">SAMN05660830_01046</name>
</gene>
<name>A0A8G2C8E6_9BACT</name>
<accession>A0A8G2C8E6</accession>
<protein>
    <submittedName>
        <fullName evidence="2">Uncharacterized protein</fullName>
    </submittedName>
</protein>
<dbReference type="EMBL" id="JBFSOO010000003">
    <property type="protein sequence ID" value="MEZ6852848.1"/>
    <property type="molecule type" value="Genomic_DNA"/>
</dbReference>
<keyword evidence="4" id="KW-1185">Reference proteome</keyword>
<dbReference type="EMBL" id="FQZR01000002">
    <property type="protein sequence ID" value="SHI80299.1"/>
    <property type="molecule type" value="Genomic_DNA"/>
</dbReference>
<evidence type="ECO:0000313" key="1">
    <source>
        <dbReference type="EMBL" id="MEZ6852848.1"/>
    </source>
</evidence>
<organism evidence="2 3">
    <name type="scientific">Halodesulfovibrio aestuarii</name>
    <dbReference type="NCBI Taxonomy" id="126333"/>
    <lineage>
        <taxon>Bacteria</taxon>
        <taxon>Pseudomonadati</taxon>
        <taxon>Thermodesulfobacteriota</taxon>
        <taxon>Desulfovibrionia</taxon>
        <taxon>Desulfovibrionales</taxon>
        <taxon>Desulfovibrionaceae</taxon>
        <taxon>Halodesulfovibrio</taxon>
    </lineage>
</organism>
<dbReference type="AlphaFoldDB" id="A0A8G2C8E6"/>
<evidence type="ECO:0000313" key="2">
    <source>
        <dbReference type="EMBL" id="SHI80299.1"/>
    </source>
</evidence>
<proteinExistence type="predicted"/>
<dbReference type="RefSeq" id="WP_020002159.1">
    <property type="nucleotide sequence ID" value="NZ_CP192217.1"/>
</dbReference>
<reference evidence="1 4" key="2">
    <citation type="submission" date="2024-07" db="EMBL/GenBank/DDBJ databases">
        <title>Active virus-host system and metabolic interactions in a Lokiarchaeon culture.</title>
        <authorList>
            <person name="Ponce Toledo R.I."/>
            <person name="Rodrigues Oliveira T."/>
            <person name="Schleper C."/>
        </authorList>
    </citation>
    <scope>NUCLEOTIDE SEQUENCE [LARGE SCALE GENOMIC DNA]</scope>
    <source>
        <strain evidence="1 4">B35</strain>
    </source>
</reference>